<gene>
    <name evidence="2" type="ORF">E5K04_15600</name>
</gene>
<reference evidence="2 3" key="1">
    <citation type="submission" date="2019-04" db="EMBL/GenBank/DDBJ databases">
        <title>Crenobacter sp. nov.</title>
        <authorList>
            <person name="Shi S."/>
        </authorList>
    </citation>
    <scope>NUCLEOTIDE SEQUENCE [LARGE SCALE GENOMIC DNA]</scope>
    <source>
        <strain evidence="2 3">GY 70310</strain>
    </source>
</reference>
<dbReference type="PANTHER" id="PTHR43685:SF11">
    <property type="entry name" value="GLYCOSYLTRANSFERASE TAGX-RELATED"/>
    <property type="match status" value="1"/>
</dbReference>
<keyword evidence="2" id="KW-0808">Transferase</keyword>
<proteinExistence type="predicted"/>
<dbReference type="EMBL" id="STGJ01000025">
    <property type="protein sequence ID" value="TIC78540.1"/>
    <property type="molecule type" value="Genomic_DNA"/>
</dbReference>
<sequence length="333" mass="37759">MNSILSELNKLTTLSIVVPCYNVENYLYASLNSLREACLDSIGVVDLVLVDDASQDNTLELLRRHPIQHDPRFSIQLISLDKNVGPGVSRRIAIEHSRGDFIAFHDADDIALEMRFIYQLQSFISDSKLGMIGGSLLMARENAPFVQVFPCNHEALLVESIFCCPIWGCATMLRRSSLIDVPPPELRIGEDWLHAFRLAKHWRIGSIAQPVVKHLIHSGQTMQSEGATNHAVFNVWREVLSALGIHDPTMDQLALHAAVSPYWSYPLGSPMSNLHERVNMKNWQAWRSTIFSANDKTRIVSPVLLQERLDRIDLVLQVVQQPFVRHLPVRRNF</sequence>
<evidence type="ECO:0000313" key="3">
    <source>
        <dbReference type="Proteomes" id="UP000308891"/>
    </source>
</evidence>
<comment type="caution">
    <text evidence="2">The sequence shown here is derived from an EMBL/GenBank/DDBJ whole genome shotgun (WGS) entry which is preliminary data.</text>
</comment>
<accession>A0A4T0UJ21</accession>
<dbReference type="GO" id="GO:0016740">
    <property type="term" value="F:transferase activity"/>
    <property type="evidence" value="ECO:0007669"/>
    <property type="project" value="UniProtKB-KW"/>
</dbReference>
<dbReference type="InterPro" id="IPR001173">
    <property type="entry name" value="Glyco_trans_2-like"/>
</dbReference>
<name>A0A4T0UJ21_9NEIS</name>
<dbReference type="InterPro" id="IPR050834">
    <property type="entry name" value="Glycosyltransf_2"/>
</dbReference>
<dbReference type="Pfam" id="PF00535">
    <property type="entry name" value="Glycos_transf_2"/>
    <property type="match status" value="1"/>
</dbReference>
<dbReference type="AlphaFoldDB" id="A0A4T0UJ21"/>
<dbReference type="InterPro" id="IPR029044">
    <property type="entry name" value="Nucleotide-diphossugar_trans"/>
</dbReference>
<dbReference type="PANTHER" id="PTHR43685">
    <property type="entry name" value="GLYCOSYLTRANSFERASE"/>
    <property type="match status" value="1"/>
</dbReference>
<keyword evidence="3" id="KW-1185">Reference proteome</keyword>
<dbReference type="CDD" id="cd00761">
    <property type="entry name" value="Glyco_tranf_GTA_type"/>
    <property type="match status" value="1"/>
</dbReference>
<feature type="domain" description="Glycosyltransferase 2-like" evidence="1">
    <location>
        <begin position="15"/>
        <end position="136"/>
    </location>
</feature>
<dbReference type="Gene3D" id="3.90.550.10">
    <property type="entry name" value="Spore Coat Polysaccharide Biosynthesis Protein SpsA, Chain A"/>
    <property type="match status" value="1"/>
</dbReference>
<protein>
    <submittedName>
        <fullName evidence="2">Glycosyltransferase family 2 protein</fullName>
    </submittedName>
</protein>
<dbReference type="SUPFAM" id="SSF53448">
    <property type="entry name" value="Nucleotide-diphospho-sugar transferases"/>
    <property type="match status" value="1"/>
</dbReference>
<evidence type="ECO:0000313" key="2">
    <source>
        <dbReference type="EMBL" id="TIC78540.1"/>
    </source>
</evidence>
<dbReference type="OrthoDB" id="8553932at2"/>
<evidence type="ECO:0000259" key="1">
    <source>
        <dbReference type="Pfam" id="PF00535"/>
    </source>
</evidence>
<organism evidence="2 3">
    <name type="scientific">Crenobacter intestini</name>
    <dbReference type="NCBI Taxonomy" id="2563443"/>
    <lineage>
        <taxon>Bacteria</taxon>
        <taxon>Pseudomonadati</taxon>
        <taxon>Pseudomonadota</taxon>
        <taxon>Betaproteobacteria</taxon>
        <taxon>Neisseriales</taxon>
        <taxon>Neisseriaceae</taxon>
        <taxon>Crenobacter</taxon>
    </lineage>
</organism>
<dbReference type="Proteomes" id="UP000308891">
    <property type="component" value="Unassembled WGS sequence"/>
</dbReference>